<organism evidence="2 3">
    <name type="scientific">Pelomonas caseinilytica</name>
    <dbReference type="NCBI Taxonomy" id="2906763"/>
    <lineage>
        <taxon>Bacteria</taxon>
        <taxon>Pseudomonadati</taxon>
        <taxon>Pseudomonadota</taxon>
        <taxon>Betaproteobacteria</taxon>
        <taxon>Burkholderiales</taxon>
        <taxon>Sphaerotilaceae</taxon>
        <taxon>Roseateles</taxon>
    </lineage>
</organism>
<dbReference type="Pfam" id="PF03061">
    <property type="entry name" value="4HBT"/>
    <property type="match status" value="1"/>
</dbReference>
<comment type="caution">
    <text evidence="2">The sequence shown here is derived from an EMBL/GenBank/DDBJ whole genome shotgun (WGS) entry which is preliminary data.</text>
</comment>
<evidence type="ECO:0000313" key="2">
    <source>
        <dbReference type="EMBL" id="MCE4536234.1"/>
    </source>
</evidence>
<dbReference type="EMBL" id="JAJTWT010000001">
    <property type="protein sequence ID" value="MCE4536234.1"/>
    <property type="molecule type" value="Genomic_DNA"/>
</dbReference>
<name>A0ABS8XCY3_9BURK</name>
<dbReference type="CDD" id="cd03443">
    <property type="entry name" value="PaaI_thioesterase"/>
    <property type="match status" value="1"/>
</dbReference>
<reference evidence="2 3" key="1">
    <citation type="submission" date="2021-12" db="EMBL/GenBank/DDBJ databases">
        <title>Genome seq of p7.</title>
        <authorList>
            <person name="Seo T."/>
        </authorList>
    </citation>
    <scope>NUCLEOTIDE SEQUENCE [LARGE SCALE GENOMIC DNA]</scope>
    <source>
        <strain evidence="2 3">P7</strain>
    </source>
</reference>
<protein>
    <submittedName>
        <fullName evidence="2">PaaI family thioesterase</fullName>
    </submittedName>
</protein>
<dbReference type="RefSeq" id="WP_233389320.1">
    <property type="nucleotide sequence ID" value="NZ_JAJTWT010000001.1"/>
</dbReference>
<dbReference type="Proteomes" id="UP001201463">
    <property type="component" value="Unassembled WGS sequence"/>
</dbReference>
<evidence type="ECO:0000259" key="1">
    <source>
        <dbReference type="Pfam" id="PF03061"/>
    </source>
</evidence>
<evidence type="ECO:0000313" key="3">
    <source>
        <dbReference type="Proteomes" id="UP001201463"/>
    </source>
</evidence>
<feature type="domain" description="Thioesterase" evidence="1">
    <location>
        <begin position="35"/>
        <end position="100"/>
    </location>
</feature>
<dbReference type="Gene3D" id="3.10.129.10">
    <property type="entry name" value="Hotdog Thioesterase"/>
    <property type="match status" value="1"/>
</dbReference>
<dbReference type="SUPFAM" id="SSF54637">
    <property type="entry name" value="Thioesterase/thiol ester dehydrase-isomerase"/>
    <property type="match status" value="1"/>
</dbReference>
<keyword evidence="3" id="KW-1185">Reference proteome</keyword>
<accession>A0ABS8XCY3</accession>
<dbReference type="InterPro" id="IPR006683">
    <property type="entry name" value="Thioestr_dom"/>
</dbReference>
<dbReference type="InterPro" id="IPR029069">
    <property type="entry name" value="HotDog_dom_sf"/>
</dbReference>
<gene>
    <name evidence="2" type="ORF">LXT12_03045</name>
</gene>
<sequence length="128" mass="13863">MRSPFLDGRIELWVDEGRPRRFGIRVQPHHCNGRGLAHGGFLSTLVDVAAGYTLAPLLPASAVLVTTSLRTEFVGAARAGDWLESRVDRLRPGRRLGVVAGAWLRAGEEVVVFSASFLRLDADAAEAI</sequence>
<proteinExistence type="predicted"/>